<evidence type="ECO:0000256" key="1">
    <source>
        <dbReference type="SAM" id="Phobius"/>
    </source>
</evidence>
<keyword evidence="3" id="KW-1185">Reference proteome</keyword>
<dbReference type="EMBL" id="CP016076">
    <property type="protein sequence ID" value="APU17123.1"/>
    <property type="molecule type" value="Genomic_DNA"/>
</dbReference>
<dbReference type="Proteomes" id="UP000185511">
    <property type="component" value="Chromosome"/>
</dbReference>
<keyword evidence="1" id="KW-0812">Transmembrane</keyword>
<sequence>MLRRCVTRSGRQTMEETSGMADLAYLALTVGVFGLLMLVVRGLERL</sequence>
<protein>
    <recommendedName>
        <fullName evidence="4">Potassium-transporting ATPase</fullName>
    </recommendedName>
</protein>
<proteinExistence type="predicted"/>
<dbReference type="AlphaFoldDB" id="A0AAC9PUF1"/>
<dbReference type="KEGG" id="acad:UA74_25580"/>
<name>A0AAC9PUF1_9PSEU</name>
<evidence type="ECO:0000313" key="3">
    <source>
        <dbReference type="Proteomes" id="UP000185511"/>
    </source>
</evidence>
<organism evidence="2 3">
    <name type="scientific">Actinoalloteichus fjordicus</name>
    <dbReference type="NCBI Taxonomy" id="1612552"/>
    <lineage>
        <taxon>Bacteria</taxon>
        <taxon>Bacillati</taxon>
        <taxon>Actinomycetota</taxon>
        <taxon>Actinomycetes</taxon>
        <taxon>Pseudonocardiales</taxon>
        <taxon>Pseudonocardiaceae</taxon>
        <taxon>Actinoalloteichus</taxon>
    </lineage>
</organism>
<reference evidence="3" key="1">
    <citation type="submission" date="2016-06" db="EMBL/GenBank/DDBJ databases">
        <title>Complete genome sequence of Actinoalloteichus fjordicus DSM 46855 (=ADI127-17), type strain of the new species Actinoalloteichus fjordicus.</title>
        <authorList>
            <person name="Ruckert C."/>
            <person name="Nouioui I."/>
            <person name="Willmese J."/>
            <person name="van Wezel G."/>
            <person name="Klenk H.-P."/>
            <person name="Kalinowski J."/>
            <person name="Zotchev S.B."/>
        </authorList>
    </citation>
    <scope>NUCLEOTIDE SEQUENCE [LARGE SCALE GENOMIC DNA]</scope>
    <source>
        <strain evidence="3">ADI127-7</strain>
    </source>
</reference>
<keyword evidence="1" id="KW-1133">Transmembrane helix</keyword>
<accession>A0AAC9PUF1</accession>
<evidence type="ECO:0008006" key="4">
    <source>
        <dbReference type="Google" id="ProtNLM"/>
    </source>
</evidence>
<feature type="transmembrane region" description="Helical" evidence="1">
    <location>
        <begin position="23"/>
        <end position="43"/>
    </location>
</feature>
<gene>
    <name evidence="2" type="ORF">UA74_25580</name>
</gene>
<keyword evidence="1" id="KW-0472">Membrane</keyword>
<evidence type="ECO:0000313" key="2">
    <source>
        <dbReference type="EMBL" id="APU17123.1"/>
    </source>
</evidence>